<evidence type="ECO:0000313" key="3">
    <source>
        <dbReference type="Proteomes" id="UP000784294"/>
    </source>
</evidence>
<feature type="compositionally biased region" description="Low complexity" evidence="1">
    <location>
        <begin position="107"/>
        <end position="117"/>
    </location>
</feature>
<comment type="caution">
    <text evidence="2">The sequence shown here is derived from an EMBL/GenBank/DDBJ whole genome shotgun (WGS) entry which is preliminary data.</text>
</comment>
<evidence type="ECO:0000313" key="2">
    <source>
        <dbReference type="EMBL" id="VEL20935.1"/>
    </source>
</evidence>
<sequence length="307" mass="31548">MDRAYTSGFTSDTGSATPSGWRTAGGYGDVMSVKEPSGRQALTSTLAPTSRLTVQTLSPDAFPWPAGGLAETWHQLEFSELSPGGIWALVPLDVSSTSPPIPKSATVPSNPVSSSSSEAGMAEPAGTLSRTCSSLHPRQDALISRSPSSSPGSPPVVLTQHLDPGSRRFLLISAHGLVTLGLPSPLTHLRRIIASGINPIATLSSGSAGVGSSVNELSMGVGTSTGFGRTSQYWHQTQLAGFLQQFGPNEAVCAAIMIAAEAVAADGSSISDEAVEAMGSTGSVVGNEMVGRMTLMDLAEKVKALRL</sequence>
<feature type="compositionally biased region" description="Polar residues" evidence="1">
    <location>
        <begin position="7"/>
        <end position="20"/>
    </location>
</feature>
<dbReference type="AlphaFoldDB" id="A0A3S5BVZ3"/>
<proteinExistence type="predicted"/>
<dbReference type="Proteomes" id="UP000784294">
    <property type="component" value="Unassembled WGS sequence"/>
</dbReference>
<feature type="region of interest" description="Disordered" evidence="1">
    <location>
        <begin position="99"/>
        <end position="132"/>
    </location>
</feature>
<feature type="region of interest" description="Disordered" evidence="1">
    <location>
        <begin position="1"/>
        <end position="23"/>
    </location>
</feature>
<name>A0A3S5BVZ3_9PLAT</name>
<accession>A0A3S5BVZ3</accession>
<keyword evidence="3" id="KW-1185">Reference proteome</keyword>
<evidence type="ECO:0000256" key="1">
    <source>
        <dbReference type="SAM" id="MobiDB-lite"/>
    </source>
</evidence>
<protein>
    <submittedName>
        <fullName evidence="2">Uncharacterized protein</fullName>
    </submittedName>
</protein>
<dbReference type="EMBL" id="CAAALY010048660">
    <property type="protein sequence ID" value="VEL20935.1"/>
    <property type="molecule type" value="Genomic_DNA"/>
</dbReference>
<organism evidence="2 3">
    <name type="scientific">Protopolystoma xenopodis</name>
    <dbReference type="NCBI Taxonomy" id="117903"/>
    <lineage>
        <taxon>Eukaryota</taxon>
        <taxon>Metazoa</taxon>
        <taxon>Spiralia</taxon>
        <taxon>Lophotrochozoa</taxon>
        <taxon>Platyhelminthes</taxon>
        <taxon>Monogenea</taxon>
        <taxon>Polyopisthocotylea</taxon>
        <taxon>Polystomatidea</taxon>
        <taxon>Polystomatidae</taxon>
        <taxon>Protopolystoma</taxon>
    </lineage>
</organism>
<reference evidence="2" key="1">
    <citation type="submission" date="2018-11" db="EMBL/GenBank/DDBJ databases">
        <authorList>
            <consortium name="Pathogen Informatics"/>
        </authorList>
    </citation>
    <scope>NUCLEOTIDE SEQUENCE</scope>
</reference>
<gene>
    <name evidence="2" type="ORF">PXEA_LOCUS14375</name>
</gene>